<organism evidence="1 2">
    <name type="scientific">Senna tora</name>
    <dbReference type="NCBI Taxonomy" id="362788"/>
    <lineage>
        <taxon>Eukaryota</taxon>
        <taxon>Viridiplantae</taxon>
        <taxon>Streptophyta</taxon>
        <taxon>Embryophyta</taxon>
        <taxon>Tracheophyta</taxon>
        <taxon>Spermatophyta</taxon>
        <taxon>Magnoliopsida</taxon>
        <taxon>eudicotyledons</taxon>
        <taxon>Gunneridae</taxon>
        <taxon>Pentapetalae</taxon>
        <taxon>rosids</taxon>
        <taxon>fabids</taxon>
        <taxon>Fabales</taxon>
        <taxon>Fabaceae</taxon>
        <taxon>Caesalpinioideae</taxon>
        <taxon>Cassia clade</taxon>
        <taxon>Senna</taxon>
    </lineage>
</organism>
<protein>
    <submittedName>
        <fullName evidence="1">Uncharacterized protein</fullName>
    </submittedName>
</protein>
<accession>A0A834SNP8</accession>
<reference evidence="1" key="1">
    <citation type="submission" date="2020-09" db="EMBL/GenBank/DDBJ databases">
        <title>Genome-Enabled Discovery of Anthraquinone Biosynthesis in Senna tora.</title>
        <authorList>
            <person name="Kang S.-H."/>
            <person name="Pandey R.P."/>
            <person name="Lee C.-M."/>
            <person name="Sim J.-S."/>
            <person name="Jeong J.-T."/>
            <person name="Choi B.-S."/>
            <person name="Jung M."/>
            <person name="Ginzburg D."/>
            <person name="Zhao K."/>
            <person name="Won S.Y."/>
            <person name="Oh T.-J."/>
            <person name="Yu Y."/>
            <person name="Kim N.-H."/>
            <person name="Lee O.R."/>
            <person name="Lee T.-H."/>
            <person name="Bashyal P."/>
            <person name="Kim T.-S."/>
            <person name="Lee W.-H."/>
            <person name="Kawkins C."/>
            <person name="Kim C.-K."/>
            <person name="Kim J.S."/>
            <person name="Ahn B.O."/>
            <person name="Rhee S.Y."/>
            <person name="Sohng J.K."/>
        </authorList>
    </citation>
    <scope>NUCLEOTIDE SEQUENCE</scope>
    <source>
        <tissue evidence="1">Leaf</tissue>
    </source>
</reference>
<gene>
    <name evidence="1" type="ORF">G2W53_038214</name>
</gene>
<dbReference type="AlphaFoldDB" id="A0A834SNP8"/>
<comment type="caution">
    <text evidence="1">The sequence shown here is derived from an EMBL/GenBank/DDBJ whole genome shotgun (WGS) entry which is preliminary data.</text>
</comment>
<proteinExistence type="predicted"/>
<sequence>MRFRVVCFLMNKHRIPMRKITQIDRKCRMTLQTAATTSSIIMFSSSDRQPHLDSFPSRYGVVLGSAIGRDHCVLGVSLCV</sequence>
<dbReference type="EMBL" id="JAAIUW010000012">
    <property type="protein sequence ID" value="KAF7806053.1"/>
    <property type="molecule type" value="Genomic_DNA"/>
</dbReference>
<dbReference type="Proteomes" id="UP000634136">
    <property type="component" value="Unassembled WGS sequence"/>
</dbReference>
<evidence type="ECO:0000313" key="2">
    <source>
        <dbReference type="Proteomes" id="UP000634136"/>
    </source>
</evidence>
<name>A0A834SNP8_9FABA</name>
<keyword evidence="2" id="KW-1185">Reference proteome</keyword>
<evidence type="ECO:0000313" key="1">
    <source>
        <dbReference type="EMBL" id="KAF7806053.1"/>
    </source>
</evidence>